<dbReference type="RefSeq" id="WP_042384483.1">
    <property type="nucleotide sequence ID" value="NZ_JXSU01000007.1"/>
</dbReference>
<reference evidence="7 8" key="1">
    <citation type="submission" date="2014-06" db="EMBL/GenBank/DDBJ databases">
        <title>Genome characterization of distinct group I Clostridium botulinum lineages.</title>
        <authorList>
            <person name="Giordani F."/>
            <person name="Anselmo A."/>
            <person name="Fillo S."/>
            <person name="Palozzi A.M."/>
            <person name="Fortunato A."/>
            <person name="Gentile B."/>
            <person name="Ciammaruconi A."/>
            <person name="Anniballi F."/>
            <person name="De Medici D."/>
            <person name="Lista F."/>
        </authorList>
    </citation>
    <scope>NUCLEOTIDE SEQUENCE [LARGE SCALE GENOMIC DNA]</scope>
    <source>
        <strain evidence="7 8">B2 450</strain>
    </source>
</reference>
<dbReference type="AlphaFoldDB" id="A0A0D1C0S0"/>
<feature type="domain" description="3D" evidence="5">
    <location>
        <begin position="288"/>
        <end position="348"/>
    </location>
</feature>
<dbReference type="Pfam" id="PF06725">
    <property type="entry name" value="3D"/>
    <property type="match status" value="1"/>
</dbReference>
<feature type="compositionally biased region" description="Basic and acidic residues" evidence="3">
    <location>
        <begin position="209"/>
        <end position="232"/>
    </location>
</feature>
<name>A0A0D1C0S0_CLOBO</name>
<dbReference type="GO" id="GO:0004553">
    <property type="term" value="F:hydrolase activity, hydrolyzing O-glycosyl compounds"/>
    <property type="evidence" value="ECO:0007669"/>
    <property type="project" value="InterPro"/>
</dbReference>
<dbReference type="PANTHER" id="PTHR39160:SF4">
    <property type="entry name" value="RESUSCITATION-PROMOTING FACTOR RPFB"/>
    <property type="match status" value="1"/>
</dbReference>
<evidence type="ECO:0000313" key="7">
    <source>
        <dbReference type="EMBL" id="KIS24606.1"/>
    </source>
</evidence>
<dbReference type="Gene3D" id="6.10.250.3150">
    <property type="match status" value="1"/>
</dbReference>
<feature type="chain" id="PRO_5002227875" evidence="4">
    <location>
        <begin position="26"/>
        <end position="349"/>
    </location>
</feature>
<evidence type="ECO:0000256" key="1">
    <source>
        <dbReference type="ARBA" id="ARBA00022729"/>
    </source>
</evidence>
<dbReference type="Pfam" id="PF24568">
    <property type="entry name" value="CC_PcsB"/>
    <property type="match status" value="1"/>
</dbReference>
<keyword evidence="1 4" id="KW-0732">Signal</keyword>
<evidence type="ECO:0000313" key="8">
    <source>
        <dbReference type="Proteomes" id="UP000032250"/>
    </source>
</evidence>
<keyword evidence="2" id="KW-0175">Coiled coil</keyword>
<dbReference type="InterPro" id="IPR051933">
    <property type="entry name" value="Resuscitation_pf_RpfB"/>
</dbReference>
<organism evidence="7 8">
    <name type="scientific">Clostridium botulinum B2 450</name>
    <dbReference type="NCBI Taxonomy" id="1379739"/>
    <lineage>
        <taxon>Bacteria</taxon>
        <taxon>Bacillati</taxon>
        <taxon>Bacillota</taxon>
        <taxon>Clostridia</taxon>
        <taxon>Eubacteriales</taxon>
        <taxon>Clostridiaceae</taxon>
        <taxon>Clostridium</taxon>
    </lineage>
</organism>
<protein>
    <submittedName>
        <fullName evidence="7">Uncharacterized protein</fullName>
    </submittedName>
</protein>
<dbReference type="CDD" id="cd22786">
    <property type="entry name" value="DPBB_YuiC-like"/>
    <property type="match status" value="1"/>
</dbReference>
<evidence type="ECO:0000256" key="3">
    <source>
        <dbReference type="SAM" id="MobiDB-lite"/>
    </source>
</evidence>
<proteinExistence type="predicted"/>
<feature type="region of interest" description="Disordered" evidence="3">
    <location>
        <begin position="193"/>
        <end position="255"/>
    </location>
</feature>
<evidence type="ECO:0000256" key="4">
    <source>
        <dbReference type="SAM" id="SignalP"/>
    </source>
</evidence>
<dbReference type="GO" id="GO:0009254">
    <property type="term" value="P:peptidoglycan turnover"/>
    <property type="evidence" value="ECO:0007669"/>
    <property type="project" value="InterPro"/>
</dbReference>
<dbReference type="InterPro" id="IPR057309">
    <property type="entry name" value="PcsB_CC"/>
</dbReference>
<feature type="domain" description="Peptidoglycan hydrolase PcsB coiled-coil" evidence="6">
    <location>
        <begin position="86"/>
        <end position="155"/>
    </location>
</feature>
<dbReference type="InterPro" id="IPR010611">
    <property type="entry name" value="3D_dom"/>
</dbReference>
<dbReference type="EMBL" id="JXSU01000007">
    <property type="protein sequence ID" value="KIS24606.1"/>
    <property type="molecule type" value="Genomic_DNA"/>
</dbReference>
<dbReference type="PANTHER" id="PTHR39160">
    <property type="entry name" value="CELL WALL-BINDING PROTEIN YOCH"/>
    <property type="match status" value="1"/>
</dbReference>
<dbReference type="SUPFAM" id="SSF50685">
    <property type="entry name" value="Barwin-like endoglucanases"/>
    <property type="match status" value="1"/>
</dbReference>
<sequence length="349" mass="38721">MNKKVLSFIIMLTLILSTSTSSVLAAPDTKESGDLKETREQKKQIQQRVEKMDSEIDSVINEIDKNKQLMNKINNDVKDTEKKLTQVKNNVKAKEELFGKRVRAMYISGGDSYLDILFASESLSDFMSRIDTVSKIMKFDKNVVIKLKEEKEAIVKEKENLDQEKNKLVSLKKSNEVTLLRLNKSVEEEKKALSNVKEKENQIVASEAAKAKEAQENSKRAKEAEENSKQAKEVASNNSNSSNGETLSRGESNSTSYSKVMVMEATAYAGDGITASGNGTSRNPNGYSTIAVDPRVISIGTRVYVEGYGYAIAHDTGGAIKGNRIDLFMNSEAECNSWGRRTVKVYVIG</sequence>
<accession>A0A0D1C0S0</accession>
<gene>
    <name evidence="7" type="ORF">N495_13840</name>
</gene>
<evidence type="ECO:0000259" key="5">
    <source>
        <dbReference type="Pfam" id="PF06725"/>
    </source>
</evidence>
<dbReference type="PATRIC" id="fig|1379739.3.peg.3162"/>
<feature type="coiled-coil region" evidence="2">
    <location>
        <begin position="35"/>
        <end position="97"/>
    </location>
</feature>
<dbReference type="InterPro" id="IPR036908">
    <property type="entry name" value="RlpA-like_sf"/>
</dbReference>
<dbReference type="OrthoDB" id="9798935at2"/>
<comment type="caution">
    <text evidence="7">The sequence shown here is derived from an EMBL/GenBank/DDBJ whole genome shotgun (WGS) entry which is preliminary data.</text>
</comment>
<feature type="signal peptide" evidence="4">
    <location>
        <begin position="1"/>
        <end position="25"/>
    </location>
</feature>
<evidence type="ECO:0000259" key="6">
    <source>
        <dbReference type="Pfam" id="PF24568"/>
    </source>
</evidence>
<dbReference type="GO" id="GO:0019867">
    <property type="term" value="C:outer membrane"/>
    <property type="evidence" value="ECO:0007669"/>
    <property type="project" value="InterPro"/>
</dbReference>
<evidence type="ECO:0000256" key="2">
    <source>
        <dbReference type="SAM" id="Coils"/>
    </source>
</evidence>
<dbReference type="Proteomes" id="UP000032250">
    <property type="component" value="Unassembled WGS sequence"/>
</dbReference>
<dbReference type="HOGENOM" id="CLU_055076_0_0_9"/>
<feature type="compositionally biased region" description="Polar residues" evidence="3">
    <location>
        <begin position="235"/>
        <end position="255"/>
    </location>
</feature>